<dbReference type="AlphaFoldDB" id="A0A0U0QMJ1"/>
<dbReference type="Proteomes" id="UP000038802">
    <property type="component" value="Unassembled WGS sequence"/>
</dbReference>
<protein>
    <submittedName>
        <fullName evidence="2">Uncharacterized protein</fullName>
    </submittedName>
</protein>
<proteinExistence type="predicted"/>
<evidence type="ECO:0000256" key="1">
    <source>
        <dbReference type="SAM" id="MobiDB-lite"/>
    </source>
</evidence>
<evidence type="ECO:0000313" key="3">
    <source>
        <dbReference type="Proteomes" id="UP000038802"/>
    </source>
</evidence>
<evidence type="ECO:0000313" key="2">
    <source>
        <dbReference type="EMBL" id="COV14175.1"/>
    </source>
</evidence>
<accession>A0A0U0QMJ1</accession>
<sequence>MPAACTGPSPISPSRATVRIRSPETADTPQPCCSSGEPNRARAPAASTTDSRYGTAAS</sequence>
<dbReference type="EMBL" id="CSAE01000040">
    <property type="protein sequence ID" value="COV14175.1"/>
    <property type="molecule type" value="Genomic_DNA"/>
</dbReference>
<name>A0A0U0QMJ1_MYCTX</name>
<organism evidence="2 3">
    <name type="scientific">Mycobacterium tuberculosis</name>
    <dbReference type="NCBI Taxonomy" id="1773"/>
    <lineage>
        <taxon>Bacteria</taxon>
        <taxon>Bacillati</taxon>
        <taxon>Actinomycetota</taxon>
        <taxon>Actinomycetes</taxon>
        <taxon>Mycobacteriales</taxon>
        <taxon>Mycobacteriaceae</taxon>
        <taxon>Mycobacterium</taxon>
        <taxon>Mycobacterium tuberculosis complex</taxon>
    </lineage>
</organism>
<feature type="compositionally biased region" description="Polar residues" evidence="1">
    <location>
        <begin position="25"/>
        <end position="37"/>
    </location>
</feature>
<feature type="region of interest" description="Disordered" evidence="1">
    <location>
        <begin position="1"/>
        <end position="58"/>
    </location>
</feature>
<feature type="compositionally biased region" description="Polar residues" evidence="1">
    <location>
        <begin position="46"/>
        <end position="58"/>
    </location>
</feature>
<reference evidence="3" key="1">
    <citation type="submission" date="2015-03" db="EMBL/GenBank/DDBJ databases">
        <authorList>
            <consortium name="Pathogen Informatics"/>
        </authorList>
    </citation>
    <scope>NUCLEOTIDE SEQUENCE [LARGE SCALE GENOMIC DNA]</scope>
    <source>
        <strain evidence="3">K00500041</strain>
    </source>
</reference>
<gene>
    <name evidence="2" type="ORF">ERS007703_00632</name>
</gene>